<keyword evidence="2" id="KW-1185">Reference proteome</keyword>
<dbReference type="Proteomes" id="UP000784294">
    <property type="component" value="Unassembled WGS sequence"/>
</dbReference>
<dbReference type="EMBL" id="CAAALY010120065">
    <property type="protein sequence ID" value="VEL31228.1"/>
    <property type="molecule type" value="Genomic_DNA"/>
</dbReference>
<gene>
    <name evidence="1" type="ORF">PXEA_LOCUS24668</name>
</gene>
<organism evidence="1 2">
    <name type="scientific">Protopolystoma xenopodis</name>
    <dbReference type="NCBI Taxonomy" id="117903"/>
    <lineage>
        <taxon>Eukaryota</taxon>
        <taxon>Metazoa</taxon>
        <taxon>Spiralia</taxon>
        <taxon>Lophotrochozoa</taxon>
        <taxon>Platyhelminthes</taxon>
        <taxon>Monogenea</taxon>
        <taxon>Polyopisthocotylea</taxon>
        <taxon>Polystomatidea</taxon>
        <taxon>Polystomatidae</taxon>
        <taxon>Protopolystoma</taxon>
    </lineage>
</organism>
<sequence>MPVTEVDRQKFRMDGSNGGPSFEVTLKGVILRYRLLRDTEPSKQVFLLFPFITLLHGNIMFELMRAGYTGRRYITEAAEFDQCPRRELVDFVNEHLPAKTPTRAILNSIEFVIPLVEGVI</sequence>
<feature type="non-terminal residue" evidence="1">
    <location>
        <position position="1"/>
    </location>
</feature>
<comment type="caution">
    <text evidence="1">The sequence shown here is derived from an EMBL/GenBank/DDBJ whole genome shotgun (WGS) entry which is preliminary data.</text>
</comment>
<accession>A0A3S5AXN2</accession>
<protein>
    <submittedName>
        <fullName evidence="1">Uncharacterized protein</fullName>
    </submittedName>
</protein>
<evidence type="ECO:0000313" key="1">
    <source>
        <dbReference type="EMBL" id="VEL31228.1"/>
    </source>
</evidence>
<reference evidence="1" key="1">
    <citation type="submission" date="2018-11" db="EMBL/GenBank/DDBJ databases">
        <authorList>
            <consortium name="Pathogen Informatics"/>
        </authorList>
    </citation>
    <scope>NUCLEOTIDE SEQUENCE</scope>
</reference>
<evidence type="ECO:0000313" key="2">
    <source>
        <dbReference type="Proteomes" id="UP000784294"/>
    </source>
</evidence>
<name>A0A3S5AXN2_9PLAT</name>
<proteinExistence type="predicted"/>
<dbReference type="AlphaFoldDB" id="A0A3S5AXN2"/>